<evidence type="ECO:0000256" key="4">
    <source>
        <dbReference type="ARBA" id="ARBA00022729"/>
    </source>
</evidence>
<dbReference type="NCBIfam" id="TIGR02887">
    <property type="entry name" value="spore_ger_x_C"/>
    <property type="match status" value="1"/>
</dbReference>
<dbReference type="STRING" id="59843.A3958_01350"/>
<feature type="domain" description="Spore germination protein N-terminal" evidence="9">
    <location>
        <begin position="24"/>
        <end position="197"/>
    </location>
</feature>
<keyword evidence="4" id="KW-0732">Signal</keyword>
<evidence type="ECO:0000259" key="8">
    <source>
        <dbReference type="Pfam" id="PF05504"/>
    </source>
</evidence>
<evidence type="ECO:0000256" key="6">
    <source>
        <dbReference type="ARBA" id="ARBA00023139"/>
    </source>
</evidence>
<evidence type="ECO:0000259" key="9">
    <source>
        <dbReference type="Pfam" id="PF25198"/>
    </source>
</evidence>
<evidence type="ECO:0000256" key="2">
    <source>
        <dbReference type="ARBA" id="ARBA00007886"/>
    </source>
</evidence>
<dbReference type="RefSeq" id="WP_063480240.1">
    <property type="nucleotide sequence ID" value="NZ_CP147845.1"/>
</dbReference>
<dbReference type="GO" id="GO:0009847">
    <property type="term" value="P:spore germination"/>
    <property type="evidence" value="ECO:0007669"/>
    <property type="project" value="InterPro"/>
</dbReference>
<accession>A0A163F3B2</accession>
<dbReference type="GO" id="GO:0016020">
    <property type="term" value="C:membrane"/>
    <property type="evidence" value="ECO:0007669"/>
    <property type="project" value="UniProtKB-SubCell"/>
</dbReference>
<dbReference type="Gene3D" id="6.20.190.10">
    <property type="entry name" value="Nutrient germinant receptor protein C, domain 1"/>
    <property type="match status" value="1"/>
</dbReference>
<dbReference type="Pfam" id="PF25198">
    <property type="entry name" value="Spore_GerAC_N"/>
    <property type="match status" value="1"/>
</dbReference>
<gene>
    <name evidence="10" type="ORF">AWU65_29090</name>
</gene>
<dbReference type="InterPro" id="IPR046953">
    <property type="entry name" value="Spore_GerAC-like_C"/>
</dbReference>
<comment type="caution">
    <text evidence="10">The sequence shown here is derived from an EMBL/GenBank/DDBJ whole genome shotgun (WGS) entry which is preliminary data.</text>
</comment>
<evidence type="ECO:0000256" key="5">
    <source>
        <dbReference type="ARBA" id="ARBA00023136"/>
    </source>
</evidence>
<dbReference type="Gene3D" id="3.30.300.210">
    <property type="entry name" value="Nutrient germinant receptor protein C, domain 3"/>
    <property type="match status" value="1"/>
</dbReference>
<comment type="similarity">
    <text evidence="2">Belongs to the GerABKC lipoprotein family.</text>
</comment>
<keyword evidence="3" id="KW-0309">Germination</keyword>
<keyword evidence="7" id="KW-0449">Lipoprotein</keyword>
<evidence type="ECO:0000313" key="11">
    <source>
        <dbReference type="Proteomes" id="UP000076796"/>
    </source>
</evidence>
<keyword evidence="11" id="KW-1185">Reference proteome</keyword>
<dbReference type="PANTHER" id="PTHR35789">
    <property type="entry name" value="SPORE GERMINATION PROTEIN B3"/>
    <property type="match status" value="1"/>
</dbReference>
<sequence length="404" mass="45172">MLKHRWFAFLVLGCCLAMMTGCWDAVELNRRAIVSGIGIDWMESKSQYLISFQTVVADEISGKAGRGATPTSVYQASGKTVIEAMRNTSRKVPRIISLAHTGLIVISDDVARNGIVDLFDYLDRDSDIRLTAEILVAGKGQRAEEVVAVLTPIGKITAFALAQKIDLTSRQLSENFRVEVDDVIRGMLTPGGGPIINGVIIEGSKEGAAKKSNLESAKSDGLAVISNLAVFKGGKLKGWMTKEESRGTVWIRDKMQKTPLHIKLENGQGEVAFDVMRSKTRIEAELQDPLQPIIRIFVEPNLSIREVNSSIDLRDPHTMKILEEAVNKEVVRILKKAVEKSKKLDSDILGFSHVIERTKPAVWRELKDRWDVIYPRIQVEYQVNSVVRNSQMRDRSFKHDIHIE</sequence>
<dbReference type="InterPro" id="IPR057336">
    <property type="entry name" value="GerAC_N"/>
</dbReference>
<proteinExistence type="inferred from homology"/>
<name>A0A163F3B2_9BACL</name>
<dbReference type="InterPro" id="IPR038501">
    <property type="entry name" value="Spore_GerAC_C_sf"/>
</dbReference>
<dbReference type="GeneID" id="97554294"/>
<evidence type="ECO:0000256" key="1">
    <source>
        <dbReference type="ARBA" id="ARBA00004635"/>
    </source>
</evidence>
<protein>
    <submittedName>
        <fullName evidence="10">Spore gernimation protein GerC</fullName>
    </submittedName>
</protein>
<evidence type="ECO:0000256" key="3">
    <source>
        <dbReference type="ARBA" id="ARBA00022544"/>
    </source>
</evidence>
<dbReference type="PANTHER" id="PTHR35789:SF1">
    <property type="entry name" value="SPORE GERMINATION PROTEIN B3"/>
    <property type="match status" value="1"/>
</dbReference>
<dbReference type="EMBL" id="LWMH01000002">
    <property type="protein sequence ID" value="KZS44128.1"/>
    <property type="molecule type" value="Genomic_DNA"/>
</dbReference>
<dbReference type="PROSITE" id="PS51257">
    <property type="entry name" value="PROKAR_LIPOPROTEIN"/>
    <property type="match status" value="1"/>
</dbReference>
<evidence type="ECO:0000256" key="7">
    <source>
        <dbReference type="ARBA" id="ARBA00023288"/>
    </source>
</evidence>
<comment type="subcellular location">
    <subcellularLocation>
        <location evidence="1">Membrane</location>
        <topology evidence="1">Lipid-anchor</topology>
    </subcellularLocation>
</comment>
<dbReference type="AlphaFoldDB" id="A0A163F3B2"/>
<dbReference type="Pfam" id="PF05504">
    <property type="entry name" value="Spore_GerAC"/>
    <property type="match status" value="1"/>
</dbReference>
<keyword evidence="6" id="KW-0564">Palmitate</keyword>
<organism evidence="10 11">
    <name type="scientific">Paenibacillus glucanolyticus</name>
    <dbReference type="NCBI Taxonomy" id="59843"/>
    <lineage>
        <taxon>Bacteria</taxon>
        <taxon>Bacillati</taxon>
        <taxon>Bacillota</taxon>
        <taxon>Bacilli</taxon>
        <taxon>Bacillales</taxon>
        <taxon>Paenibacillaceae</taxon>
        <taxon>Paenibacillus</taxon>
    </lineage>
</organism>
<keyword evidence="5" id="KW-0472">Membrane</keyword>
<dbReference type="OrthoDB" id="9816067at2"/>
<evidence type="ECO:0000313" key="10">
    <source>
        <dbReference type="EMBL" id="KZS44128.1"/>
    </source>
</evidence>
<dbReference type="InterPro" id="IPR008844">
    <property type="entry name" value="Spore_GerAC-like"/>
</dbReference>
<feature type="domain" description="Spore germination GerAC-like C-terminal" evidence="8">
    <location>
        <begin position="227"/>
        <end position="390"/>
    </location>
</feature>
<reference evidence="10" key="1">
    <citation type="journal article" date="2016" name="Genome Announc.">
        <title>Draft genomes of two strains of Paenibacillus glucanolyticus with capability to degrade lignocellulose.</title>
        <authorList>
            <person name="Mathews S.L."/>
            <person name="Pawlak J."/>
            <person name="Grunden A.M."/>
        </authorList>
    </citation>
    <scope>NUCLEOTIDE SEQUENCE [LARGE SCALE GENOMIC DNA]</scope>
    <source>
        <strain evidence="10">SLM1</strain>
    </source>
</reference>
<dbReference type="Proteomes" id="UP000076796">
    <property type="component" value="Unassembled WGS sequence"/>
</dbReference>